<dbReference type="GO" id="GO:0043565">
    <property type="term" value="F:sequence-specific DNA binding"/>
    <property type="evidence" value="ECO:0007669"/>
    <property type="project" value="TreeGrafter"/>
</dbReference>
<keyword evidence="7" id="KW-1185">Reference proteome</keyword>
<dbReference type="Proteomes" id="UP000319148">
    <property type="component" value="Unassembled WGS sequence"/>
</dbReference>
<dbReference type="FunFam" id="1.10.10.10:FF:000001">
    <property type="entry name" value="LysR family transcriptional regulator"/>
    <property type="match status" value="1"/>
</dbReference>
<evidence type="ECO:0000259" key="5">
    <source>
        <dbReference type="PROSITE" id="PS50931"/>
    </source>
</evidence>
<dbReference type="InterPro" id="IPR036388">
    <property type="entry name" value="WH-like_DNA-bd_sf"/>
</dbReference>
<dbReference type="InterPro" id="IPR036390">
    <property type="entry name" value="WH_DNA-bd_sf"/>
</dbReference>
<dbReference type="Pfam" id="PF00126">
    <property type="entry name" value="HTH_1"/>
    <property type="match status" value="1"/>
</dbReference>
<evidence type="ECO:0000256" key="3">
    <source>
        <dbReference type="ARBA" id="ARBA00023125"/>
    </source>
</evidence>
<dbReference type="GO" id="GO:0006351">
    <property type="term" value="P:DNA-templated transcription"/>
    <property type="evidence" value="ECO:0007669"/>
    <property type="project" value="TreeGrafter"/>
</dbReference>
<dbReference type="Pfam" id="PF03466">
    <property type="entry name" value="LysR_substrate"/>
    <property type="match status" value="1"/>
</dbReference>
<comment type="caution">
    <text evidence="6">The sequence shown here is derived from an EMBL/GenBank/DDBJ whole genome shotgun (WGS) entry which is preliminary data.</text>
</comment>
<dbReference type="SUPFAM" id="SSF46785">
    <property type="entry name" value="Winged helix' DNA-binding domain"/>
    <property type="match status" value="1"/>
</dbReference>
<dbReference type="PRINTS" id="PR00039">
    <property type="entry name" value="HTHLYSR"/>
</dbReference>
<dbReference type="PANTHER" id="PTHR30537">
    <property type="entry name" value="HTH-TYPE TRANSCRIPTIONAL REGULATOR"/>
    <property type="match status" value="1"/>
</dbReference>
<dbReference type="InterPro" id="IPR058163">
    <property type="entry name" value="LysR-type_TF_proteobact-type"/>
</dbReference>
<proteinExistence type="inferred from homology"/>
<evidence type="ECO:0000313" key="6">
    <source>
        <dbReference type="EMBL" id="TPD59144.1"/>
    </source>
</evidence>
<evidence type="ECO:0000256" key="4">
    <source>
        <dbReference type="ARBA" id="ARBA00023163"/>
    </source>
</evidence>
<evidence type="ECO:0000313" key="7">
    <source>
        <dbReference type="Proteomes" id="UP000319148"/>
    </source>
</evidence>
<gene>
    <name evidence="6" type="ORF">FIV46_13015</name>
</gene>
<keyword evidence="2" id="KW-0805">Transcription regulation</keyword>
<dbReference type="InterPro" id="IPR005119">
    <property type="entry name" value="LysR_subst-bd"/>
</dbReference>
<dbReference type="PROSITE" id="PS50931">
    <property type="entry name" value="HTH_LYSR"/>
    <property type="match status" value="1"/>
</dbReference>
<comment type="similarity">
    <text evidence="1">Belongs to the LysR transcriptional regulatory family.</text>
</comment>
<dbReference type="EMBL" id="VFIY01000015">
    <property type="protein sequence ID" value="TPD59144.1"/>
    <property type="molecule type" value="Genomic_DNA"/>
</dbReference>
<dbReference type="OrthoDB" id="9812435at2"/>
<keyword evidence="4" id="KW-0804">Transcription</keyword>
<dbReference type="AlphaFoldDB" id="A0A501PGQ9"/>
<organism evidence="6 7">
    <name type="scientific">Emcibacter nanhaiensis</name>
    <dbReference type="NCBI Taxonomy" id="1505037"/>
    <lineage>
        <taxon>Bacteria</taxon>
        <taxon>Pseudomonadati</taxon>
        <taxon>Pseudomonadota</taxon>
        <taxon>Alphaproteobacteria</taxon>
        <taxon>Emcibacterales</taxon>
        <taxon>Emcibacteraceae</taxon>
        <taxon>Emcibacter</taxon>
    </lineage>
</organism>
<reference evidence="7" key="1">
    <citation type="submission" date="2019-06" db="EMBL/GenBank/DDBJ databases">
        <title>The complete genome of Emcibacter congregatus ZYLT.</title>
        <authorList>
            <person name="Zhao Z."/>
        </authorList>
    </citation>
    <scope>NUCLEOTIDE SEQUENCE [LARGE SCALE GENOMIC DNA]</scope>
    <source>
        <strain evidence="7">MCCC 1A06723</strain>
    </source>
</reference>
<dbReference type="GO" id="GO:0003700">
    <property type="term" value="F:DNA-binding transcription factor activity"/>
    <property type="evidence" value="ECO:0007669"/>
    <property type="project" value="InterPro"/>
</dbReference>
<name>A0A501PGQ9_9PROT</name>
<feature type="domain" description="HTH lysR-type" evidence="5">
    <location>
        <begin position="1"/>
        <end position="60"/>
    </location>
</feature>
<evidence type="ECO:0000256" key="2">
    <source>
        <dbReference type="ARBA" id="ARBA00023015"/>
    </source>
</evidence>
<evidence type="ECO:0000256" key="1">
    <source>
        <dbReference type="ARBA" id="ARBA00009437"/>
    </source>
</evidence>
<sequence>MDYRWTGIIEFVNVVEKGSFSAAAKALDVSKSHVSKQVRALEKSLGVQLLHRTTRKQTLTNQGVDFFMRCQKILQNLEEARNVLGEELTTPRGQIRLTAAGAFGEEFLAPVLADFLTLYPEVTMEVSFTNRLVDIQEEHFDLAIRTGLPDREHFSADKLYSYRLVTAASRSYLDRHGVPQLPDELENHNCLVGTLPYWRFRSGEDIREVVVRGNWKSNNGRALIKAAEAGLGILQVPEFYLDYATTDTLVPLLEDYSLDNVTMWAMYPSQQYVPRRVSLLMEFLKQSLRDSPKTA</sequence>
<dbReference type="PANTHER" id="PTHR30537:SF10">
    <property type="entry name" value="TRANSCRIPTIONAL REGULATOR-RELATED"/>
    <property type="match status" value="1"/>
</dbReference>
<dbReference type="SUPFAM" id="SSF53850">
    <property type="entry name" value="Periplasmic binding protein-like II"/>
    <property type="match status" value="1"/>
</dbReference>
<dbReference type="CDD" id="cd08422">
    <property type="entry name" value="PBP2_CrgA_like"/>
    <property type="match status" value="1"/>
</dbReference>
<dbReference type="Gene3D" id="1.10.10.10">
    <property type="entry name" value="Winged helix-like DNA-binding domain superfamily/Winged helix DNA-binding domain"/>
    <property type="match status" value="1"/>
</dbReference>
<protein>
    <submittedName>
        <fullName evidence="6">LysR family transcriptional regulator</fullName>
    </submittedName>
</protein>
<dbReference type="Gene3D" id="3.40.190.290">
    <property type="match status" value="1"/>
</dbReference>
<accession>A0A501PGQ9</accession>
<dbReference type="InterPro" id="IPR000847">
    <property type="entry name" value="LysR_HTH_N"/>
</dbReference>
<dbReference type="RefSeq" id="WP_139941363.1">
    <property type="nucleotide sequence ID" value="NZ_JBHSYP010000002.1"/>
</dbReference>
<keyword evidence="3" id="KW-0238">DNA-binding</keyword>